<reference evidence="1" key="1">
    <citation type="submission" date="2018-02" db="EMBL/GenBank/DDBJ databases">
        <title>Rhizophora mucronata_Transcriptome.</title>
        <authorList>
            <person name="Meera S.P."/>
            <person name="Sreeshan A."/>
            <person name="Augustine A."/>
        </authorList>
    </citation>
    <scope>NUCLEOTIDE SEQUENCE</scope>
    <source>
        <tissue evidence="1">Leaf</tissue>
    </source>
</reference>
<dbReference type="AlphaFoldDB" id="A0A2P2QGV5"/>
<proteinExistence type="predicted"/>
<accession>A0A2P2QGV5</accession>
<sequence length="29" mass="3573">MHYYSNLSINLCTKTYKFNFPKLLNCLRF</sequence>
<name>A0A2P2QGV5_RHIMU</name>
<protein>
    <submittedName>
        <fullName evidence="1">Uncharacterized protein</fullName>
    </submittedName>
</protein>
<evidence type="ECO:0000313" key="1">
    <source>
        <dbReference type="EMBL" id="MBX66242.1"/>
    </source>
</evidence>
<organism evidence="1">
    <name type="scientific">Rhizophora mucronata</name>
    <name type="common">Asiatic mangrove</name>
    <dbReference type="NCBI Taxonomy" id="61149"/>
    <lineage>
        <taxon>Eukaryota</taxon>
        <taxon>Viridiplantae</taxon>
        <taxon>Streptophyta</taxon>
        <taxon>Embryophyta</taxon>
        <taxon>Tracheophyta</taxon>
        <taxon>Spermatophyta</taxon>
        <taxon>Magnoliopsida</taxon>
        <taxon>eudicotyledons</taxon>
        <taxon>Gunneridae</taxon>
        <taxon>Pentapetalae</taxon>
        <taxon>rosids</taxon>
        <taxon>fabids</taxon>
        <taxon>Malpighiales</taxon>
        <taxon>Rhizophoraceae</taxon>
        <taxon>Rhizophora</taxon>
    </lineage>
</organism>
<dbReference type="EMBL" id="GGEC01085758">
    <property type="protein sequence ID" value="MBX66242.1"/>
    <property type="molecule type" value="Transcribed_RNA"/>
</dbReference>